<sequence>MSTTDSHPGPPGGPRGTIGPSPASRSEATIDAMKPDQIPSADTSPLDERQCLRLLAATRVGRVVYTVGALPAVLPTRYRLDADGSVLLSAAAGSELVRAVSGALVAFEAGEVSESDGSGWSVTVLGRADVTEARTPHEPAGLRRPGQVCIRIHAELVTGRLLPNAGAGRP</sequence>
<name>A0A919KKB7_9ACTN</name>
<evidence type="ECO:0000313" key="3">
    <source>
        <dbReference type="Proteomes" id="UP000617734"/>
    </source>
</evidence>
<evidence type="ECO:0000313" key="2">
    <source>
        <dbReference type="EMBL" id="GHH59590.1"/>
    </source>
</evidence>
<dbReference type="InterPro" id="IPR012349">
    <property type="entry name" value="Split_barrel_FMN-bd"/>
</dbReference>
<accession>A0A919KKB7</accession>
<protein>
    <recommendedName>
        <fullName evidence="4">Pyridoxamine 5'-phosphate oxidase</fullName>
    </recommendedName>
</protein>
<gene>
    <name evidence="2" type="ORF">GCM10018781_03070</name>
</gene>
<reference evidence="2" key="2">
    <citation type="submission" date="2020-09" db="EMBL/GenBank/DDBJ databases">
        <authorList>
            <person name="Sun Q."/>
            <person name="Ohkuma M."/>
        </authorList>
    </citation>
    <scope>NUCLEOTIDE SEQUENCE</scope>
    <source>
        <strain evidence="2">JCM 4646</strain>
    </source>
</reference>
<dbReference type="Pfam" id="PF12900">
    <property type="entry name" value="Pyridox_ox_2"/>
    <property type="match status" value="1"/>
</dbReference>
<dbReference type="EMBL" id="BNBO01000001">
    <property type="protein sequence ID" value="GHH59590.1"/>
    <property type="molecule type" value="Genomic_DNA"/>
</dbReference>
<organism evidence="2 3">
    <name type="scientific">Kitasatospora indigofera</name>
    <dbReference type="NCBI Taxonomy" id="67307"/>
    <lineage>
        <taxon>Bacteria</taxon>
        <taxon>Bacillati</taxon>
        <taxon>Actinomycetota</taxon>
        <taxon>Actinomycetes</taxon>
        <taxon>Kitasatosporales</taxon>
        <taxon>Streptomycetaceae</taxon>
        <taxon>Kitasatospora</taxon>
    </lineage>
</organism>
<proteinExistence type="predicted"/>
<dbReference type="InterPro" id="IPR024747">
    <property type="entry name" value="Pyridox_Oxase-rel"/>
</dbReference>
<evidence type="ECO:0008006" key="4">
    <source>
        <dbReference type="Google" id="ProtNLM"/>
    </source>
</evidence>
<feature type="region of interest" description="Disordered" evidence="1">
    <location>
        <begin position="1"/>
        <end position="30"/>
    </location>
</feature>
<evidence type="ECO:0000256" key="1">
    <source>
        <dbReference type="SAM" id="MobiDB-lite"/>
    </source>
</evidence>
<dbReference type="Proteomes" id="UP000617734">
    <property type="component" value="Unassembled WGS sequence"/>
</dbReference>
<dbReference type="SUPFAM" id="SSF50475">
    <property type="entry name" value="FMN-binding split barrel"/>
    <property type="match status" value="1"/>
</dbReference>
<dbReference type="AlphaFoldDB" id="A0A919KKB7"/>
<dbReference type="Gene3D" id="2.30.110.10">
    <property type="entry name" value="Electron Transport, Fmn-binding Protein, Chain A"/>
    <property type="match status" value="1"/>
</dbReference>
<keyword evidence="3" id="KW-1185">Reference proteome</keyword>
<reference evidence="2" key="1">
    <citation type="journal article" date="2014" name="Int. J. Syst. Evol. Microbiol.">
        <title>Complete genome sequence of Corynebacterium casei LMG S-19264T (=DSM 44701T), isolated from a smear-ripened cheese.</title>
        <authorList>
            <consortium name="US DOE Joint Genome Institute (JGI-PGF)"/>
            <person name="Walter F."/>
            <person name="Albersmeier A."/>
            <person name="Kalinowski J."/>
            <person name="Ruckert C."/>
        </authorList>
    </citation>
    <scope>NUCLEOTIDE SEQUENCE</scope>
    <source>
        <strain evidence="2">JCM 4646</strain>
    </source>
</reference>
<comment type="caution">
    <text evidence="2">The sequence shown here is derived from an EMBL/GenBank/DDBJ whole genome shotgun (WGS) entry which is preliminary data.</text>
</comment>